<organism evidence="2 3">
    <name type="scientific">Kocuria soli</name>
    <dbReference type="NCBI Taxonomy" id="2485125"/>
    <lineage>
        <taxon>Bacteria</taxon>
        <taxon>Bacillati</taxon>
        <taxon>Actinomycetota</taxon>
        <taxon>Actinomycetes</taxon>
        <taxon>Micrococcales</taxon>
        <taxon>Micrococcaceae</taxon>
        <taxon>Kocuria</taxon>
    </lineage>
</organism>
<dbReference type="AlphaFoldDB" id="A0A3N4A644"/>
<dbReference type="Pfam" id="PF12680">
    <property type="entry name" value="SnoaL_2"/>
    <property type="match status" value="1"/>
</dbReference>
<gene>
    <name evidence="2" type="ORF">EDL96_03035</name>
</gene>
<feature type="domain" description="SnoaL-like" evidence="1">
    <location>
        <begin position="11"/>
        <end position="120"/>
    </location>
</feature>
<dbReference type="OrthoDB" id="2988503at2"/>
<proteinExistence type="predicted"/>
<evidence type="ECO:0000259" key="1">
    <source>
        <dbReference type="Pfam" id="PF12680"/>
    </source>
</evidence>
<accession>A0A3N4A644</accession>
<reference evidence="2 3" key="1">
    <citation type="submission" date="2018-10" db="EMBL/GenBank/DDBJ databases">
        <title>Kocuria sp. M5W7-7, whole genome shotgun sequence.</title>
        <authorList>
            <person name="Tuo L."/>
        </authorList>
    </citation>
    <scope>NUCLEOTIDE SEQUENCE [LARGE SCALE GENOMIC DNA]</scope>
    <source>
        <strain evidence="2 3">M5W7-7</strain>
    </source>
</reference>
<name>A0A3N4A644_9MICC</name>
<evidence type="ECO:0000313" key="2">
    <source>
        <dbReference type="EMBL" id="ROZ64251.1"/>
    </source>
</evidence>
<comment type="caution">
    <text evidence="2">The sequence shown here is derived from an EMBL/GenBank/DDBJ whole genome shotgun (WGS) entry which is preliminary data.</text>
</comment>
<dbReference type="Proteomes" id="UP000270616">
    <property type="component" value="Unassembled WGS sequence"/>
</dbReference>
<dbReference type="InterPro" id="IPR032710">
    <property type="entry name" value="NTF2-like_dom_sf"/>
</dbReference>
<dbReference type="Gene3D" id="3.10.450.50">
    <property type="match status" value="1"/>
</dbReference>
<dbReference type="EMBL" id="RKMF01000003">
    <property type="protein sequence ID" value="ROZ64251.1"/>
    <property type="molecule type" value="Genomic_DNA"/>
</dbReference>
<keyword evidence="3" id="KW-1185">Reference proteome</keyword>
<dbReference type="SUPFAM" id="SSF54427">
    <property type="entry name" value="NTF2-like"/>
    <property type="match status" value="1"/>
</dbReference>
<protein>
    <submittedName>
        <fullName evidence="2">Nuclear transport factor 2 family protein</fullName>
    </submittedName>
</protein>
<dbReference type="InterPro" id="IPR037401">
    <property type="entry name" value="SnoaL-like"/>
</dbReference>
<evidence type="ECO:0000313" key="3">
    <source>
        <dbReference type="Proteomes" id="UP000270616"/>
    </source>
</evidence>
<sequence length="161" mass="18014">MVYSRIVTKKVKETFDAINSGNYQVMLDGLADDFVYHFHGRHALGGHRNTLKSMDAWWQRVGRLLPGANFEIREVLVSGGPWRTRIAVNSKIRGDLPDGTLYENTVLQLMTLRWGKVAEVETLEDLQVLERALSVVAKHGQQEALAEPIEDPGPGSSAPQY</sequence>